<gene>
    <name evidence="1" type="ORF">ENW50_07275</name>
</gene>
<evidence type="ECO:0000313" key="1">
    <source>
        <dbReference type="EMBL" id="HGY94470.1"/>
    </source>
</evidence>
<protein>
    <submittedName>
        <fullName evidence="1">Uncharacterized protein</fullName>
    </submittedName>
</protein>
<dbReference type="EMBL" id="DTKL01000043">
    <property type="protein sequence ID" value="HGY94470.1"/>
    <property type="molecule type" value="Genomic_DNA"/>
</dbReference>
<reference evidence="1" key="1">
    <citation type="journal article" date="2020" name="mSystems">
        <title>Genome- and Community-Level Interaction Insights into Carbon Utilization and Element Cycling Functions of Hydrothermarchaeota in Hydrothermal Sediment.</title>
        <authorList>
            <person name="Zhou Z."/>
            <person name="Liu Y."/>
            <person name="Xu W."/>
            <person name="Pan J."/>
            <person name="Luo Z.H."/>
            <person name="Li M."/>
        </authorList>
    </citation>
    <scope>NUCLEOTIDE SEQUENCE [LARGE SCALE GENOMIC DNA]</scope>
    <source>
        <strain evidence="1">SpSt-855</strain>
    </source>
</reference>
<dbReference type="SUPFAM" id="SSF56399">
    <property type="entry name" value="ADP-ribosylation"/>
    <property type="match status" value="1"/>
</dbReference>
<comment type="caution">
    <text evidence="1">The sequence shown here is derived from an EMBL/GenBank/DDBJ whole genome shotgun (WGS) entry which is preliminary data.</text>
</comment>
<proteinExistence type="predicted"/>
<organism evidence="1">
    <name type="scientific">Acidobacterium capsulatum</name>
    <dbReference type="NCBI Taxonomy" id="33075"/>
    <lineage>
        <taxon>Bacteria</taxon>
        <taxon>Pseudomonadati</taxon>
        <taxon>Acidobacteriota</taxon>
        <taxon>Terriglobia</taxon>
        <taxon>Terriglobales</taxon>
        <taxon>Acidobacteriaceae</taxon>
        <taxon>Acidobacterium</taxon>
    </lineage>
</organism>
<dbReference type="AlphaFoldDB" id="A0A7V5CTU5"/>
<name>A0A7V5CTU5_9BACT</name>
<sequence>MHKLSASFVLAYHGCDRSVGEKLLNGEPFRLSRNEYDWLGEGIYFWEANPMRGLEFAREVAVRDPGRLKDPFVVGAILDLGFCLDLTTSAGLQMVRESFEQLTHLYKTAGEPMPKNRPDKFLHPLDCAVINNLHRIRAAAKQPAVDSVKGIFQESPELYPGSSFMQKNHIQIAIRNRDCIKGVFRVPEHHLDSNQQPS</sequence>
<accession>A0A7V5CTU5</accession>